<dbReference type="GO" id="GO:0016887">
    <property type="term" value="F:ATP hydrolysis activity"/>
    <property type="evidence" value="ECO:0007669"/>
    <property type="project" value="InterPro"/>
</dbReference>
<gene>
    <name evidence="4" type="ORF">GCM10010339_87130</name>
</gene>
<feature type="domain" description="Bacterial type II secretion system protein E" evidence="3">
    <location>
        <begin position="246"/>
        <end position="440"/>
    </location>
</feature>
<dbReference type="InterPro" id="IPR001482">
    <property type="entry name" value="T2SS/T4SS_dom"/>
</dbReference>
<dbReference type="SUPFAM" id="SSF52540">
    <property type="entry name" value="P-loop containing nucleoside triphosphate hydrolases"/>
    <property type="match status" value="1"/>
</dbReference>
<dbReference type="EMBL" id="BMVG01000054">
    <property type="protein sequence ID" value="GHE14778.1"/>
    <property type="molecule type" value="Genomic_DNA"/>
</dbReference>
<dbReference type="InterPro" id="IPR050921">
    <property type="entry name" value="T4SS_GSP_E_ATPase"/>
</dbReference>
<protein>
    <submittedName>
        <fullName evidence="4">ATP/GTP-binding protein</fullName>
    </submittedName>
</protein>
<keyword evidence="5" id="KW-1185">Reference proteome</keyword>
<dbReference type="Gene3D" id="3.30.450.380">
    <property type="match status" value="1"/>
</dbReference>
<comment type="similarity">
    <text evidence="1">Belongs to the GSP E family.</text>
</comment>
<sequence>MADANGNGQVNGHTMLGGLLTQHAANRSAQPPTVQPPAVDVSASAGPVPPTVPAPTAAVDAAGPASTSGVAELPGAVPAPWEEIIKLRQLVADDVDMVKKERRRGGQELEERHLAEVTRSCVRNRVAEWATRWVLSHPPLSEAELDRVRTEVFNLIHLAGEMQQVLDRPEVEDVLIDGEWMCIDSHGRPQEWVRSPFSGRRQAIEWVNQMASGSGHGERLLSYTTGAVDFELPDGSRVAATVLTQRVTIAIRRHTLEQATLRDLHQRGMVDSVLASFLSCAVKAGLTILIAGNMATGKTTLMRALGREIPAHERVATLESDRELNLDGPDTPAHVLAFQAREGNGERDPSGRAIGEITLSDLVRISLRYKATRVMVGEVRGEEAVAMLEAMVGAGVGGMCTVHSKVPETVIERLIVPLARAGLSGDAATRLIAAAVDLIVYVDKVDETHLGGRVHRHVTHVWESAGRGDGGGVALAKIFGPHESVDGPVLEERAVPTGTPVSERRMRQLERYGFDRRWLAQFKGRGDWPVLDLVSRKGAAA</sequence>
<dbReference type="PANTHER" id="PTHR30486:SF6">
    <property type="entry name" value="TYPE IV PILUS RETRACTATION ATPASE PILT"/>
    <property type="match status" value="1"/>
</dbReference>
<dbReference type="CDD" id="cd01130">
    <property type="entry name" value="VirB11-like_ATPase"/>
    <property type="match status" value="1"/>
</dbReference>
<dbReference type="Proteomes" id="UP000655443">
    <property type="component" value="Unassembled WGS sequence"/>
</dbReference>
<reference evidence="4" key="2">
    <citation type="submission" date="2020-09" db="EMBL/GenBank/DDBJ databases">
        <authorList>
            <person name="Sun Q."/>
            <person name="Ohkuma M."/>
        </authorList>
    </citation>
    <scope>NUCLEOTIDE SEQUENCE</scope>
    <source>
        <strain evidence="4">JCM 4714</strain>
    </source>
</reference>
<evidence type="ECO:0000256" key="1">
    <source>
        <dbReference type="ARBA" id="ARBA00006611"/>
    </source>
</evidence>
<evidence type="ECO:0000256" key="2">
    <source>
        <dbReference type="SAM" id="MobiDB-lite"/>
    </source>
</evidence>
<feature type="compositionally biased region" description="Low complexity" evidence="2">
    <location>
        <begin position="54"/>
        <end position="68"/>
    </location>
</feature>
<proteinExistence type="inferred from homology"/>
<dbReference type="AlphaFoldDB" id="A0A919D957"/>
<feature type="region of interest" description="Disordered" evidence="2">
    <location>
        <begin position="26"/>
        <end position="69"/>
    </location>
</feature>
<organism evidence="4 5">
    <name type="scientific">Streptomyces alanosinicus</name>
    <dbReference type="NCBI Taxonomy" id="68171"/>
    <lineage>
        <taxon>Bacteria</taxon>
        <taxon>Bacillati</taxon>
        <taxon>Actinomycetota</taxon>
        <taxon>Actinomycetes</taxon>
        <taxon>Kitasatosporales</taxon>
        <taxon>Streptomycetaceae</taxon>
        <taxon>Streptomyces</taxon>
    </lineage>
</organism>
<evidence type="ECO:0000313" key="5">
    <source>
        <dbReference type="Proteomes" id="UP000655443"/>
    </source>
</evidence>
<evidence type="ECO:0000259" key="3">
    <source>
        <dbReference type="Pfam" id="PF00437"/>
    </source>
</evidence>
<dbReference type="PANTHER" id="PTHR30486">
    <property type="entry name" value="TWITCHING MOTILITY PROTEIN PILT"/>
    <property type="match status" value="1"/>
</dbReference>
<dbReference type="Pfam" id="PF00437">
    <property type="entry name" value="T2SSE"/>
    <property type="match status" value="1"/>
</dbReference>
<comment type="caution">
    <text evidence="4">The sequence shown here is derived from an EMBL/GenBank/DDBJ whole genome shotgun (WGS) entry which is preliminary data.</text>
</comment>
<name>A0A919D957_9ACTN</name>
<dbReference type="Gene3D" id="3.40.50.300">
    <property type="entry name" value="P-loop containing nucleotide triphosphate hydrolases"/>
    <property type="match status" value="1"/>
</dbReference>
<accession>A0A919D957</accession>
<reference evidence="4" key="1">
    <citation type="journal article" date="2014" name="Int. J. Syst. Evol. Microbiol.">
        <title>Complete genome sequence of Corynebacterium casei LMG S-19264T (=DSM 44701T), isolated from a smear-ripened cheese.</title>
        <authorList>
            <consortium name="US DOE Joint Genome Institute (JGI-PGF)"/>
            <person name="Walter F."/>
            <person name="Albersmeier A."/>
            <person name="Kalinowski J."/>
            <person name="Ruckert C."/>
        </authorList>
    </citation>
    <scope>NUCLEOTIDE SEQUENCE</scope>
    <source>
        <strain evidence="4">JCM 4714</strain>
    </source>
</reference>
<dbReference type="RefSeq" id="WP_189959066.1">
    <property type="nucleotide sequence ID" value="NZ_BMVG01000054.1"/>
</dbReference>
<dbReference type="InterPro" id="IPR027417">
    <property type="entry name" value="P-loop_NTPase"/>
</dbReference>
<evidence type="ECO:0000313" key="4">
    <source>
        <dbReference type="EMBL" id="GHE14778.1"/>
    </source>
</evidence>